<proteinExistence type="inferred from homology"/>
<reference evidence="3 4" key="1">
    <citation type="journal article" date="2016" name="Nat. Commun.">
        <title>Thousands of microbial genomes shed light on interconnected biogeochemical processes in an aquifer system.</title>
        <authorList>
            <person name="Anantharaman K."/>
            <person name="Brown C.T."/>
            <person name="Hug L.A."/>
            <person name="Sharon I."/>
            <person name="Castelle C.J."/>
            <person name="Probst A.J."/>
            <person name="Thomas B.C."/>
            <person name="Singh A."/>
            <person name="Wilkins M.J."/>
            <person name="Karaoz U."/>
            <person name="Brodie E.L."/>
            <person name="Williams K.H."/>
            <person name="Hubbard S.S."/>
            <person name="Banfield J.F."/>
        </authorList>
    </citation>
    <scope>NUCLEOTIDE SEQUENCE [LARGE SCALE GENOMIC DNA]</scope>
</reference>
<evidence type="ECO:0000313" key="3">
    <source>
        <dbReference type="EMBL" id="OGY45203.1"/>
    </source>
</evidence>
<comment type="similarity">
    <text evidence="1">Belongs to the UPF0213 family.</text>
</comment>
<dbReference type="InterPro" id="IPR050190">
    <property type="entry name" value="UPF0213_domain"/>
</dbReference>
<dbReference type="AlphaFoldDB" id="A0A1G1XYN4"/>
<dbReference type="SUPFAM" id="SSF82771">
    <property type="entry name" value="GIY-YIG endonuclease"/>
    <property type="match status" value="1"/>
</dbReference>
<dbReference type="PROSITE" id="PS50164">
    <property type="entry name" value="GIY_YIG"/>
    <property type="match status" value="1"/>
</dbReference>
<dbReference type="Pfam" id="PF01541">
    <property type="entry name" value="GIY-YIG"/>
    <property type="match status" value="1"/>
</dbReference>
<feature type="domain" description="GIY-YIG" evidence="2">
    <location>
        <begin position="20"/>
        <end position="97"/>
    </location>
</feature>
<dbReference type="InterPro" id="IPR035901">
    <property type="entry name" value="GIY-YIG_endonuc_sf"/>
</dbReference>
<evidence type="ECO:0000313" key="4">
    <source>
        <dbReference type="Proteomes" id="UP000178240"/>
    </source>
</evidence>
<protein>
    <recommendedName>
        <fullName evidence="2">GIY-YIG domain-containing protein</fullName>
    </recommendedName>
</protein>
<comment type="caution">
    <text evidence="3">The sequence shown here is derived from an EMBL/GenBank/DDBJ whole genome shotgun (WGS) entry which is preliminary data.</text>
</comment>
<accession>A0A1G1XYN4</accession>
<gene>
    <name evidence="3" type="ORF">A2744_00595</name>
</gene>
<name>A0A1G1XYN4_9BACT</name>
<dbReference type="EMBL" id="MHIE01000024">
    <property type="protein sequence ID" value="OGY45203.1"/>
    <property type="molecule type" value="Genomic_DNA"/>
</dbReference>
<sequence>MISEDCRKGRGRSNPVINRKIYYVYLLTNKNDTVIYAGVTNDLVRRVYEHKNKLVPGFTSKYNVNKLVYFEECNDVNAAILREKQIKSGSRQDKINLINSDNPSWKDLSDGWY</sequence>
<dbReference type="PANTHER" id="PTHR34477">
    <property type="entry name" value="UPF0213 PROTEIN YHBQ"/>
    <property type="match status" value="1"/>
</dbReference>
<dbReference type="Gene3D" id="3.40.1440.10">
    <property type="entry name" value="GIY-YIG endonuclease"/>
    <property type="match status" value="1"/>
</dbReference>
<dbReference type="SMART" id="SM00465">
    <property type="entry name" value="GIYc"/>
    <property type="match status" value="1"/>
</dbReference>
<evidence type="ECO:0000259" key="2">
    <source>
        <dbReference type="PROSITE" id="PS50164"/>
    </source>
</evidence>
<dbReference type="InterPro" id="IPR000305">
    <property type="entry name" value="GIY-YIG_endonuc"/>
</dbReference>
<dbReference type="CDD" id="cd10448">
    <property type="entry name" value="GIY-YIG_unchar_3"/>
    <property type="match status" value="1"/>
</dbReference>
<dbReference type="PANTHER" id="PTHR34477:SF5">
    <property type="entry name" value="BSL5627 PROTEIN"/>
    <property type="match status" value="1"/>
</dbReference>
<dbReference type="Proteomes" id="UP000178240">
    <property type="component" value="Unassembled WGS sequence"/>
</dbReference>
<evidence type="ECO:0000256" key="1">
    <source>
        <dbReference type="ARBA" id="ARBA00007435"/>
    </source>
</evidence>
<organism evidence="3 4">
    <name type="scientific">Candidatus Buchananbacteria bacterium RIFCSPHIGHO2_01_FULL_44_11</name>
    <dbReference type="NCBI Taxonomy" id="1797535"/>
    <lineage>
        <taxon>Bacteria</taxon>
        <taxon>Candidatus Buchananiibacteriota</taxon>
    </lineage>
</organism>